<comment type="caution">
    <text evidence="1">The sequence shown here is derived from an EMBL/GenBank/DDBJ whole genome shotgun (WGS) entry which is preliminary data.</text>
</comment>
<reference evidence="1 2" key="1">
    <citation type="journal article" date="2021" name="Nat. Commun.">
        <title>Genetic determinants of endophytism in the Arabidopsis root mycobiome.</title>
        <authorList>
            <person name="Mesny F."/>
            <person name="Miyauchi S."/>
            <person name="Thiergart T."/>
            <person name="Pickel B."/>
            <person name="Atanasova L."/>
            <person name="Karlsson M."/>
            <person name="Huettel B."/>
            <person name="Barry K.W."/>
            <person name="Haridas S."/>
            <person name="Chen C."/>
            <person name="Bauer D."/>
            <person name="Andreopoulos W."/>
            <person name="Pangilinan J."/>
            <person name="LaButti K."/>
            <person name="Riley R."/>
            <person name="Lipzen A."/>
            <person name="Clum A."/>
            <person name="Drula E."/>
            <person name="Henrissat B."/>
            <person name="Kohler A."/>
            <person name="Grigoriev I.V."/>
            <person name="Martin F.M."/>
            <person name="Hacquard S."/>
        </authorList>
    </citation>
    <scope>NUCLEOTIDE SEQUENCE [LARGE SCALE GENOMIC DNA]</scope>
    <source>
        <strain evidence="1 2">MPI-SDFR-AT-0080</strain>
    </source>
</reference>
<keyword evidence="2" id="KW-1185">Reference proteome</keyword>
<dbReference type="SUPFAM" id="SSF56281">
    <property type="entry name" value="Metallo-hydrolase/oxidoreductase"/>
    <property type="match status" value="1"/>
</dbReference>
<dbReference type="InterPro" id="IPR036866">
    <property type="entry name" value="RibonucZ/Hydroxyglut_hydro"/>
</dbReference>
<protein>
    <recommendedName>
        <fullName evidence="3">Beta-lactamase-like protein</fullName>
    </recommendedName>
</protein>
<evidence type="ECO:0000313" key="1">
    <source>
        <dbReference type="EMBL" id="KAH7065049.1"/>
    </source>
</evidence>
<dbReference type="Proteomes" id="UP000774617">
    <property type="component" value="Unassembled WGS sequence"/>
</dbReference>
<accession>A0ABQ8GUX4</accession>
<evidence type="ECO:0000313" key="2">
    <source>
        <dbReference type="Proteomes" id="UP000774617"/>
    </source>
</evidence>
<evidence type="ECO:0008006" key="3">
    <source>
        <dbReference type="Google" id="ProtNLM"/>
    </source>
</evidence>
<dbReference type="EMBL" id="JAGTJR010000001">
    <property type="protein sequence ID" value="KAH7065049.1"/>
    <property type="molecule type" value="Genomic_DNA"/>
</dbReference>
<proteinExistence type="predicted"/>
<dbReference type="Gene3D" id="3.60.15.10">
    <property type="entry name" value="Ribonuclease Z/Hydroxyacylglutathione hydrolase-like"/>
    <property type="match status" value="1"/>
</dbReference>
<name>A0ABQ8GUX4_9PEZI</name>
<organism evidence="1 2">
    <name type="scientific">Macrophomina phaseolina</name>
    <dbReference type="NCBI Taxonomy" id="35725"/>
    <lineage>
        <taxon>Eukaryota</taxon>
        <taxon>Fungi</taxon>
        <taxon>Dikarya</taxon>
        <taxon>Ascomycota</taxon>
        <taxon>Pezizomycotina</taxon>
        <taxon>Dothideomycetes</taxon>
        <taxon>Dothideomycetes incertae sedis</taxon>
        <taxon>Botryosphaeriales</taxon>
        <taxon>Botryosphaeriaceae</taxon>
        <taxon>Macrophomina</taxon>
    </lineage>
</organism>
<gene>
    <name evidence="1" type="ORF">B0J12DRAFT_693432</name>
</gene>
<sequence>MGAFTLKKAFPGVQLIATQRFTEGIKELCNTSYEHIWPGMFPVGHTDNEFSSFLHVPSVRLVVSGDIIYGDCHPHFGEANTPAKRRERLDAIDRIEALNPHIVVAGHKRATQADAPYLIQSTGDYIHTIERELAQAASAEALFDWMVALHPHIWNHFILDFGCQQSFAERQKERL</sequence>